<proteinExistence type="predicted"/>
<dbReference type="HOGENOM" id="CLU_1088922_0_0_9"/>
<dbReference type="Proteomes" id="UP000005950">
    <property type="component" value="Unassembled WGS sequence"/>
</dbReference>
<dbReference type="AlphaFoldDB" id="B9YBG2"/>
<reference evidence="1 2" key="2">
    <citation type="submission" date="2009-02" db="EMBL/GenBank/DDBJ databases">
        <title>Draft genome sequence of Holdemania filiformis DSM 12042.</title>
        <authorList>
            <person name="Sudarsanam P."/>
            <person name="Ley R."/>
            <person name="Guruge J."/>
            <person name="Turnbaugh P.J."/>
            <person name="Mahowald M."/>
            <person name="Liep D."/>
            <person name="Gordon J."/>
        </authorList>
    </citation>
    <scope>NUCLEOTIDE SEQUENCE [LARGE SCALE GENOMIC DNA]</scope>
    <source>
        <strain evidence="1 2">DSM 12042</strain>
    </source>
</reference>
<evidence type="ECO:0000313" key="2">
    <source>
        <dbReference type="Proteomes" id="UP000005950"/>
    </source>
</evidence>
<accession>B9YBG2</accession>
<gene>
    <name evidence="1" type="ORF">HOLDEFILI_03169</name>
</gene>
<name>B9YBG2_9FIRM</name>
<organism evidence="1 2">
    <name type="scientific">Holdemania filiformis DSM 12042</name>
    <dbReference type="NCBI Taxonomy" id="545696"/>
    <lineage>
        <taxon>Bacteria</taxon>
        <taxon>Bacillati</taxon>
        <taxon>Bacillota</taxon>
        <taxon>Erysipelotrichia</taxon>
        <taxon>Erysipelotrichales</taxon>
        <taxon>Erysipelotrichaceae</taxon>
        <taxon>Holdemania</taxon>
    </lineage>
</organism>
<dbReference type="EMBL" id="ACCF01000199">
    <property type="protein sequence ID" value="EEF66683.1"/>
    <property type="molecule type" value="Genomic_DNA"/>
</dbReference>
<sequence>MNFFYFSARLFEKNRNIKVRKRGQTMTQPTLNEYFTLTNDLLFKLIVSSVPHSINKDVGSTMVFSIDSETMNSADSIGVGLQVGDFMTLGVQTVTAWRSAHLRTKDLASELLGAQSPGIKEIEDAQPVVAVSFVQNPGSRQTWKTPRTLHLSDFGLFTPFEDKLTMVVIPLPSEDESFTPPLCQEDQWRWFIKEARPHTQSPIIKALFKMDPVFEVMQRNLDRLSDQKQICEVMKKRYLRMQEVIQEEEKAAMRA</sequence>
<dbReference type="STRING" id="545696.HOLDEFILI_03169"/>
<protein>
    <submittedName>
        <fullName evidence="1">Uncharacterized protein</fullName>
    </submittedName>
</protein>
<reference evidence="1 2" key="1">
    <citation type="submission" date="2008-12" db="EMBL/GenBank/DDBJ databases">
        <authorList>
            <person name="Fulton L."/>
            <person name="Clifton S."/>
            <person name="Fulton B."/>
            <person name="Xu J."/>
            <person name="Minx P."/>
            <person name="Pepin K.H."/>
            <person name="Johnson M."/>
            <person name="Bhonagiri V."/>
            <person name="Nash W.E."/>
            <person name="Mardis E.R."/>
            <person name="Wilson R.K."/>
        </authorList>
    </citation>
    <scope>NUCLEOTIDE SEQUENCE [LARGE SCALE GENOMIC DNA]</scope>
    <source>
        <strain evidence="1 2">DSM 12042</strain>
    </source>
</reference>
<comment type="caution">
    <text evidence="1">The sequence shown here is derived from an EMBL/GenBank/DDBJ whole genome shotgun (WGS) entry which is preliminary data.</text>
</comment>
<evidence type="ECO:0000313" key="1">
    <source>
        <dbReference type="EMBL" id="EEF66683.1"/>
    </source>
</evidence>